<dbReference type="Proteomes" id="UP001295444">
    <property type="component" value="Chromosome 09"/>
</dbReference>
<keyword evidence="4" id="KW-1185">Reference proteome</keyword>
<gene>
    <name evidence="3" type="ORF">PECUL_23A004472</name>
</gene>
<feature type="chain" id="PRO_5042248990" evidence="2">
    <location>
        <begin position="26"/>
        <end position="182"/>
    </location>
</feature>
<feature type="transmembrane region" description="Helical" evidence="1">
    <location>
        <begin position="141"/>
        <end position="157"/>
    </location>
</feature>
<keyword evidence="2" id="KW-0732">Signal</keyword>
<keyword evidence="1" id="KW-1133">Transmembrane helix</keyword>
<evidence type="ECO:0000313" key="4">
    <source>
        <dbReference type="Proteomes" id="UP001295444"/>
    </source>
</evidence>
<evidence type="ECO:0000256" key="2">
    <source>
        <dbReference type="SAM" id="SignalP"/>
    </source>
</evidence>
<dbReference type="AlphaFoldDB" id="A0AAD1T2X1"/>
<sequence length="182" mass="20276">MGDGHFMTAQGHMFILFVFGSSLYSKEVMRAEGGGGNEEGEGVPVSEQLAQYKNWERIILEETHHKLPALKHWLCYLDSVLCYFELQLCYLDSVLCSATGNYSSATWTVCSALLLGITALLPGQCALLLGITALLPGLCQYLELLLCYFAIWILYFAKCINHRWIMTGSDIIDPFSVHRPAG</sequence>
<feature type="transmembrane region" description="Helical" evidence="1">
    <location>
        <begin position="112"/>
        <end position="135"/>
    </location>
</feature>
<name>A0AAD1T2X1_PELCU</name>
<evidence type="ECO:0000256" key="1">
    <source>
        <dbReference type="SAM" id="Phobius"/>
    </source>
</evidence>
<organism evidence="3 4">
    <name type="scientific">Pelobates cultripes</name>
    <name type="common">Western spadefoot toad</name>
    <dbReference type="NCBI Taxonomy" id="61616"/>
    <lineage>
        <taxon>Eukaryota</taxon>
        <taxon>Metazoa</taxon>
        <taxon>Chordata</taxon>
        <taxon>Craniata</taxon>
        <taxon>Vertebrata</taxon>
        <taxon>Euteleostomi</taxon>
        <taxon>Amphibia</taxon>
        <taxon>Batrachia</taxon>
        <taxon>Anura</taxon>
        <taxon>Pelobatoidea</taxon>
        <taxon>Pelobatidae</taxon>
        <taxon>Pelobates</taxon>
    </lineage>
</organism>
<keyword evidence="1" id="KW-0472">Membrane</keyword>
<evidence type="ECO:0000313" key="3">
    <source>
        <dbReference type="EMBL" id="CAH2314116.1"/>
    </source>
</evidence>
<feature type="signal peptide" evidence="2">
    <location>
        <begin position="1"/>
        <end position="25"/>
    </location>
</feature>
<keyword evidence="1" id="KW-0812">Transmembrane</keyword>
<accession>A0AAD1T2X1</accession>
<dbReference type="EMBL" id="OW240920">
    <property type="protein sequence ID" value="CAH2314116.1"/>
    <property type="molecule type" value="Genomic_DNA"/>
</dbReference>
<reference evidence="3" key="1">
    <citation type="submission" date="2022-03" db="EMBL/GenBank/DDBJ databases">
        <authorList>
            <person name="Alioto T."/>
            <person name="Alioto T."/>
            <person name="Gomez Garrido J."/>
        </authorList>
    </citation>
    <scope>NUCLEOTIDE SEQUENCE</scope>
</reference>
<proteinExistence type="predicted"/>
<protein>
    <submittedName>
        <fullName evidence="3">Uncharacterized protein</fullName>
    </submittedName>
</protein>